<evidence type="ECO:0000256" key="7">
    <source>
        <dbReference type="ARBA" id="ARBA00023065"/>
    </source>
</evidence>
<dbReference type="GO" id="GO:0015418">
    <property type="term" value="F:ABC-type quaternary ammonium compound transporting activity"/>
    <property type="evidence" value="ECO:0007669"/>
    <property type="project" value="UniProtKB-EC"/>
</dbReference>
<dbReference type="InterPro" id="IPR003593">
    <property type="entry name" value="AAA+_ATPase"/>
</dbReference>
<reference evidence="11 12" key="1">
    <citation type="submission" date="2014-03" db="EMBL/GenBank/DDBJ databases">
        <title>Genome sequence of Clostridium litorale W6, DSM 5388.</title>
        <authorList>
            <person name="Poehlein A."/>
            <person name="Jagirdar A."/>
            <person name="Khonsari B."/>
            <person name="Chibani C.M."/>
            <person name="Gutierrez Gutierrez D.A."/>
            <person name="Davydova E."/>
            <person name="Alghaithi H.S."/>
            <person name="Nair K.P."/>
            <person name="Dhamotharan K."/>
            <person name="Chandran L."/>
            <person name="G W."/>
            <person name="Daniel R."/>
        </authorList>
    </citation>
    <scope>NUCLEOTIDE SEQUENCE [LARGE SCALE GENOMIC DNA]</scope>
    <source>
        <strain evidence="11 12">W6</strain>
    </source>
</reference>
<dbReference type="PANTHER" id="PTHR42781">
    <property type="entry name" value="SPERMIDINE/PUTRESCINE IMPORT ATP-BINDING PROTEIN POTA"/>
    <property type="match status" value="1"/>
</dbReference>
<evidence type="ECO:0000259" key="10">
    <source>
        <dbReference type="PROSITE" id="PS50893"/>
    </source>
</evidence>
<dbReference type="AlphaFoldDB" id="A0A069RRG1"/>
<proteinExistence type="predicted"/>
<dbReference type="EMBL" id="JJMM01000002">
    <property type="protein sequence ID" value="KDR96772.1"/>
    <property type="molecule type" value="Genomic_DNA"/>
</dbReference>
<dbReference type="FunFam" id="3.40.50.300:FF:000425">
    <property type="entry name" value="Probable ABC transporter, ATP-binding subunit"/>
    <property type="match status" value="1"/>
</dbReference>
<evidence type="ECO:0000256" key="2">
    <source>
        <dbReference type="ARBA" id="ARBA00022475"/>
    </source>
</evidence>
<dbReference type="GO" id="GO:0016020">
    <property type="term" value="C:membrane"/>
    <property type="evidence" value="ECO:0007669"/>
    <property type="project" value="InterPro"/>
</dbReference>
<evidence type="ECO:0000256" key="5">
    <source>
        <dbReference type="ARBA" id="ARBA00022840"/>
    </source>
</evidence>
<gene>
    <name evidence="11" type="primary">potG</name>
    <name evidence="11" type="ORF">CLIT_2c03780</name>
</gene>
<keyword evidence="1" id="KW-0813">Transport</keyword>
<dbReference type="GO" id="GO:0005524">
    <property type="term" value="F:ATP binding"/>
    <property type="evidence" value="ECO:0007669"/>
    <property type="project" value="UniProtKB-KW"/>
</dbReference>
<dbReference type="InterPro" id="IPR027417">
    <property type="entry name" value="P-loop_NTPase"/>
</dbReference>
<dbReference type="Gene3D" id="3.40.50.300">
    <property type="entry name" value="P-loop containing nucleotide triphosphate hydrolases"/>
    <property type="match status" value="1"/>
</dbReference>
<organism evidence="11 12">
    <name type="scientific">Peptoclostridium litorale DSM 5388</name>
    <dbReference type="NCBI Taxonomy" id="1121324"/>
    <lineage>
        <taxon>Bacteria</taxon>
        <taxon>Bacillati</taxon>
        <taxon>Bacillota</taxon>
        <taxon>Clostridia</taxon>
        <taxon>Peptostreptococcales</taxon>
        <taxon>Peptoclostridiaceae</taxon>
        <taxon>Peptoclostridium</taxon>
    </lineage>
</organism>
<evidence type="ECO:0000313" key="12">
    <source>
        <dbReference type="Proteomes" id="UP000027946"/>
    </source>
</evidence>
<protein>
    <recommendedName>
        <fullName evidence="9">ABC-type quaternary amine transporter</fullName>
        <ecNumber evidence="9">7.6.2.9</ecNumber>
    </recommendedName>
</protein>
<evidence type="ECO:0000256" key="1">
    <source>
        <dbReference type="ARBA" id="ARBA00022448"/>
    </source>
</evidence>
<keyword evidence="12" id="KW-1185">Reference proteome</keyword>
<keyword evidence="8" id="KW-0472">Membrane</keyword>
<dbReference type="PROSITE" id="PS00211">
    <property type="entry name" value="ABC_TRANSPORTER_1"/>
    <property type="match status" value="1"/>
</dbReference>
<dbReference type="InterPro" id="IPR050093">
    <property type="entry name" value="ABC_SmlMolc_Importer"/>
</dbReference>
<keyword evidence="4" id="KW-0547">Nucleotide-binding</keyword>
<dbReference type="Pfam" id="PF00005">
    <property type="entry name" value="ABC_tran"/>
    <property type="match status" value="1"/>
</dbReference>
<keyword evidence="7" id="KW-0406">Ion transport</keyword>
<accession>A0A069RRG1</accession>
<dbReference type="EC" id="7.6.2.9" evidence="9"/>
<dbReference type="eggNOG" id="COG3842">
    <property type="taxonomic scope" value="Bacteria"/>
</dbReference>
<dbReference type="STRING" id="1121324.CLIT_2c03780"/>
<dbReference type="GO" id="GO:0016887">
    <property type="term" value="F:ATP hydrolysis activity"/>
    <property type="evidence" value="ECO:0007669"/>
    <property type="project" value="InterPro"/>
</dbReference>
<dbReference type="InterPro" id="IPR017871">
    <property type="entry name" value="ABC_transporter-like_CS"/>
</dbReference>
<dbReference type="Proteomes" id="UP000027946">
    <property type="component" value="Unassembled WGS sequence"/>
</dbReference>
<dbReference type="InterPro" id="IPR015853">
    <property type="entry name" value="ABC_transpr_FbpC"/>
</dbReference>
<keyword evidence="3" id="KW-0410">Iron transport</keyword>
<dbReference type="CDD" id="cd03259">
    <property type="entry name" value="ABC_Carb_Solutes_like"/>
    <property type="match status" value="1"/>
</dbReference>
<name>A0A069RRG1_PEPLI</name>
<keyword evidence="6" id="KW-0408">Iron</keyword>
<dbReference type="RefSeq" id="WP_038261441.1">
    <property type="nucleotide sequence ID" value="NZ_FSRH01000019.1"/>
</dbReference>
<dbReference type="SUPFAM" id="SSF52540">
    <property type="entry name" value="P-loop containing nucleoside triphosphate hydrolases"/>
    <property type="match status" value="1"/>
</dbReference>
<feature type="domain" description="ABC transporter" evidence="10">
    <location>
        <begin position="3"/>
        <end position="227"/>
    </location>
</feature>
<evidence type="ECO:0000256" key="9">
    <source>
        <dbReference type="ARBA" id="ARBA00066388"/>
    </source>
</evidence>
<evidence type="ECO:0000256" key="4">
    <source>
        <dbReference type="ARBA" id="ARBA00022741"/>
    </source>
</evidence>
<dbReference type="PANTHER" id="PTHR42781:SF4">
    <property type="entry name" value="SPERMIDINE_PUTRESCINE IMPORT ATP-BINDING PROTEIN POTA"/>
    <property type="match status" value="1"/>
</dbReference>
<evidence type="ECO:0000256" key="6">
    <source>
        <dbReference type="ARBA" id="ARBA00023004"/>
    </source>
</evidence>
<dbReference type="SMART" id="SM00382">
    <property type="entry name" value="AAA"/>
    <property type="match status" value="1"/>
</dbReference>
<dbReference type="PROSITE" id="PS50893">
    <property type="entry name" value="ABC_TRANSPORTER_2"/>
    <property type="match status" value="1"/>
</dbReference>
<keyword evidence="2" id="KW-1003">Cell membrane</keyword>
<dbReference type="GO" id="GO:0015408">
    <property type="term" value="F:ABC-type ferric iron transporter activity"/>
    <property type="evidence" value="ECO:0007669"/>
    <property type="project" value="InterPro"/>
</dbReference>
<sequence length="227" mass="25247">MFVSIESLSFKYPGSKECVLDNLDMEIAKGEVLAILGESGSGKSTILRILAGLEEPECGIIRADGQTIVSDRVFTEPEKRGMGMVFQDYALFPHMTVEQNIIFGMGKIARKEKKSRLDELIHMVRMKGYEKRYPHELSGGQQQRVALARAMAPRPKLMLLDEPFSSLDANLQSSIRADVKDILSNSGITSVFVTHDKQDALSIADRVIVVEKGRIVRNGRPRDILAV</sequence>
<evidence type="ECO:0000256" key="8">
    <source>
        <dbReference type="ARBA" id="ARBA00023136"/>
    </source>
</evidence>
<dbReference type="OrthoDB" id="9802264at2"/>
<comment type="caution">
    <text evidence="11">The sequence shown here is derived from an EMBL/GenBank/DDBJ whole genome shotgun (WGS) entry which is preliminary data.</text>
</comment>
<dbReference type="InterPro" id="IPR003439">
    <property type="entry name" value="ABC_transporter-like_ATP-bd"/>
</dbReference>
<evidence type="ECO:0000256" key="3">
    <source>
        <dbReference type="ARBA" id="ARBA00022496"/>
    </source>
</evidence>
<evidence type="ECO:0000313" key="11">
    <source>
        <dbReference type="EMBL" id="KDR96772.1"/>
    </source>
</evidence>
<keyword evidence="5 11" id="KW-0067">ATP-binding</keyword>